<dbReference type="Gramene" id="Mp3g15670.1">
    <property type="protein sequence ID" value="Mp3g15670.1.cds1"/>
    <property type="gene ID" value="Mp3g15670"/>
</dbReference>
<dbReference type="EMBL" id="KZ772676">
    <property type="protein sequence ID" value="PTQ48831.1"/>
    <property type="molecule type" value="Genomic_DNA"/>
</dbReference>
<evidence type="ECO:0000313" key="2">
    <source>
        <dbReference type="Proteomes" id="UP000244005"/>
    </source>
</evidence>
<protein>
    <submittedName>
        <fullName evidence="1">Uncharacterized protein</fullName>
    </submittedName>
</protein>
<accession>A0A2R6XRT8</accession>
<reference evidence="2" key="1">
    <citation type="journal article" date="2017" name="Cell">
        <title>Insights into land plant evolution garnered from the Marchantia polymorpha genome.</title>
        <authorList>
            <person name="Bowman J.L."/>
            <person name="Kohchi T."/>
            <person name="Yamato K.T."/>
            <person name="Jenkins J."/>
            <person name="Shu S."/>
            <person name="Ishizaki K."/>
            <person name="Yamaoka S."/>
            <person name="Nishihama R."/>
            <person name="Nakamura Y."/>
            <person name="Berger F."/>
            <person name="Adam C."/>
            <person name="Aki S.S."/>
            <person name="Althoff F."/>
            <person name="Araki T."/>
            <person name="Arteaga-Vazquez M.A."/>
            <person name="Balasubrmanian S."/>
            <person name="Barry K."/>
            <person name="Bauer D."/>
            <person name="Boehm C.R."/>
            <person name="Briginshaw L."/>
            <person name="Caballero-Perez J."/>
            <person name="Catarino B."/>
            <person name="Chen F."/>
            <person name="Chiyoda S."/>
            <person name="Chovatia M."/>
            <person name="Davies K.M."/>
            <person name="Delmans M."/>
            <person name="Demura T."/>
            <person name="Dierschke T."/>
            <person name="Dolan L."/>
            <person name="Dorantes-Acosta A.E."/>
            <person name="Eklund D.M."/>
            <person name="Florent S.N."/>
            <person name="Flores-Sandoval E."/>
            <person name="Fujiyama A."/>
            <person name="Fukuzawa H."/>
            <person name="Galik B."/>
            <person name="Grimanelli D."/>
            <person name="Grimwood J."/>
            <person name="Grossniklaus U."/>
            <person name="Hamada T."/>
            <person name="Haseloff J."/>
            <person name="Hetherington A.J."/>
            <person name="Higo A."/>
            <person name="Hirakawa Y."/>
            <person name="Hundley H.N."/>
            <person name="Ikeda Y."/>
            <person name="Inoue K."/>
            <person name="Inoue S.I."/>
            <person name="Ishida S."/>
            <person name="Jia Q."/>
            <person name="Kakita M."/>
            <person name="Kanazawa T."/>
            <person name="Kawai Y."/>
            <person name="Kawashima T."/>
            <person name="Kennedy M."/>
            <person name="Kinose K."/>
            <person name="Kinoshita T."/>
            <person name="Kohara Y."/>
            <person name="Koide E."/>
            <person name="Komatsu K."/>
            <person name="Kopischke S."/>
            <person name="Kubo M."/>
            <person name="Kyozuka J."/>
            <person name="Lagercrantz U."/>
            <person name="Lin S.S."/>
            <person name="Lindquist E."/>
            <person name="Lipzen A.M."/>
            <person name="Lu C.W."/>
            <person name="De Luna E."/>
            <person name="Martienssen R.A."/>
            <person name="Minamino N."/>
            <person name="Mizutani M."/>
            <person name="Mizutani M."/>
            <person name="Mochizuki N."/>
            <person name="Monte I."/>
            <person name="Mosher R."/>
            <person name="Nagasaki H."/>
            <person name="Nakagami H."/>
            <person name="Naramoto S."/>
            <person name="Nishitani K."/>
            <person name="Ohtani M."/>
            <person name="Okamoto T."/>
            <person name="Okumura M."/>
            <person name="Phillips J."/>
            <person name="Pollak B."/>
            <person name="Reinders A."/>
            <person name="Rovekamp M."/>
            <person name="Sano R."/>
            <person name="Sawa S."/>
            <person name="Schmid M.W."/>
            <person name="Shirakawa M."/>
            <person name="Solano R."/>
            <person name="Spunde A."/>
            <person name="Suetsugu N."/>
            <person name="Sugano S."/>
            <person name="Sugiyama A."/>
            <person name="Sun R."/>
            <person name="Suzuki Y."/>
            <person name="Takenaka M."/>
            <person name="Takezawa D."/>
            <person name="Tomogane H."/>
            <person name="Tsuzuki M."/>
            <person name="Ueda T."/>
            <person name="Umeda M."/>
            <person name="Ward J.M."/>
            <person name="Watanabe Y."/>
            <person name="Yazaki K."/>
            <person name="Yokoyama R."/>
            <person name="Yoshitake Y."/>
            <person name="Yotsui I."/>
            <person name="Zachgo S."/>
            <person name="Schmutz J."/>
        </authorList>
    </citation>
    <scope>NUCLEOTIDE SEQUENCE [LARGE SCALE GENOMIC DNA]</scope>
    <source>
        <strain evidence="2">Tak-1</strain>
    </source>
</reference>
<keyword evidence="2" id="KW-1185">Reference proteome</keyword>
<sequence length="118" mass="13379">MAHPMECMSHLALTLRLDVAGKIFILSLIVNVLWDRHEMGPCESACNEFVWLLSSKLFASRPTASRSAFLVAINVQHLSTHRVTWNQRDPGVQRTFLFVVSLDGRRWMLQFGLLLGLG</sequence>
<organism evidence="1 2">
    <name type="scientific">Marchantia polymorpha</name>
    <name type="common">Common liverwort</name>
    <name type="synonym">Marchantia aquatica</name>
    <dbReference type="NCBI Taxonomy" id="3197"/>
    <lineage>
        <taxon>Eukaryota</taxon>
        <taxon>Viridiplantae</taxon>
        <taxon>Streptophyta</taxon>
        <taxon>Embryophyta</taxon>
        <taxon>Marchantiophyta</taxon>
        <taxon>Marchantiopsida</taxon>
        <taxon>Marchantiidae</taxon>
        <taxon>Marchantiales</taxon>
        <taxon>Marchantiaceae</taxon>
        <taxon>Marchantia</taxon>
    </lineage>
</organism>
<proteinExistence type="predicted"/>
<name>A0A2R6XRT8_MARPO</name>
<dbReference type="Proteomes" id="UP000244005">
    <property type="component" value="Unassembled WGS sequence"/>
</dbReference>
<gene>
    <name evidence="1" type="ORF">MARPO_0004s0105</name>
</gene>
<dbReference type="AlphaFoldDB" id="A0A2R6XRT8"/>
<evidence type="ECO:0000313" key="1">
    <source>
        <dbReference type="EMBL" id="PTQ48831.1"/>
    </source>
</evidence>